<evidence type="ECO:0000313" key="1">
    <source>
        <dbReference type="EMBL" id="BCS88306.1"/>
    </source>
</evidence>
<keyword evidence="2" id="KW-1185">Reference proteome</keyword>
<accession>A0ABN6EPC7</accession>
<organism evidence="1 2">
    <name type="scientific">Pseudodesulfovibrio sediminis</name>
    <dbReference type="NCBI Taxonomy" id="2810563"/>
    <lineage>
        <taxon>Bacteria</taxon>
        <taxon>Pseudomonadati</taxon>
        <taxon>Thermodesulfobacteriota</taxon>
        <taxon>Desulfovibrionia</taxon>
        <taxon>Desulfovibrionales</taxon>
        <taxon>Desulfovibrionaceae</taxon>
    </lineage>
</organism>
<gene>
    <name evidence="1" type="ORF">PSDVSF_15480</name>
</gene>
<name>A0ABN6EPC7_9BACT</name>
<dbReference type="EMBL" id="AP024485">
    <property type="protein sequence ID" value="BCS88306.1"/>
    <property type="molecule type" value="Genomic_DNA"/>
</dbReference>
<evidence type="ECO:0000313" key="2">
    <source>
        <dbReference type="Proteomes" id="UP001053296"/>
    </source>
</evidence>
<reference evidence="1" key="1">
    <citation type="journal article" date="2022" name="Arch. Microbiol.">
        <title>Pseudodesulfovibrio sediminis sp. nov., a mesophilic and neutrophilic sulfate-reducing bacterium isolated from sediment of a brackish lake.</title>
        <authorList>
            <person name="Takahashi A."/>
            <person name="Kojima H."/>
            <person name="Watanabe M."/>
            <person name="Fukui M."/>
        </authorList>
    </citation>
    <scope>NUCLEOTIDE SEQUENCE</scope>
    <source>
        <strain evidence="1">SF6</strain>
    </source>
</reference>
<dbReference type="RefSeq" id="WP_229595841.1">
    <property type="nucleotide sequence ID" value="NZ_AP024485.1"/>
</dbReference>
<sequence length="231" mass="25522">MHTESNKCTRLYCSAIMIGTLLTLVCLAVGSAQALMPPETYAQASRHSRIKAIATIVNVDVGHVGPRATSKVATFRLEYALTGGTPRIFTGSCLSLDTRAQRANVMVGGATYFYPHTGNRVYVTISENGGRITSMTPMSAELERVIRYEPDRLIYGVTSVRIIGRKGHRPKAVIRRRIPAAPVLQLKDKGAHPPKVHVLKEMPDHNRSKTGKPSRIDCHEAGRETYHIHRK</sequence>
<protein>
    <submittedName>
        <fullName evidence="1">Uncharacterized protein</fullName>
    </submittedName>
</protein>
<proteinExistence type="predicted"/>
<dbReference type="Proteomes" id="UP001053296">
    <property type="component" value="Chromosome"/>
</dbReference>